<feature type="region of interest" description="Disordered" evidence="1">
    <location>
        <begin position="1"/>
        <end position="87"/>
    </location>
</feature>
<evidence type="ECO:0000313" key="3">
    <source>
        <dbReference type="Proteomes" id="UP000012117"/>
    </source>
</evidence>
<evidence type="ECO:0000313" key="2">
    <source>
        <dbReference type="EMBL" id="EMP08341.1"/>
    </source>
</evidence>
<name>M6ZQH8_LEPIR</name>
<evidence type="ECO:0000256" key="1">
    <source>
        <dbReference type="SAM" id="MobiDB-lite"/>
    </source>
</evidence>
<dbReference type="EMBL" id="AKWN02000136">
    <property type="protein sequence ID" value="EMP08341.1"/>
    <property type="molecule type" value="Genomic_DNA"/>
</dbReference>
<sequence>MSGVEVNVSANGSKSEDVVGVEEKSSIGSELKSVPLNGSSDVDSAKSPKGSDVSAFWVDSSPKEKSSESLVGEVSGNPKSSNESEAG</sequence>
<reference evidence="2 3" key="1">
    <citation type="submission" date="2013-01" db="EMBL/GenBank/DDBJ databases">
        <authorList>
            <person name="Harkins D.M."/>
            <person name="Durkin A.S."/>
            <person name="Brinkac L.M."/>
            <person name="Haft D.H."/>
            <person name="Selengut J.D."/>
            <person name="Sanka R."/>
            <person name="DePew J."/>
            <person name="Purushe J."/>
            <person name="Picardeau M."/>
            <person name="Werts C."/>
            <person name="Goarant C."/>
            <person name="Vinetz J.M."/>
            <person name="Sutton G.G."/>
            <person name="Nierman W.C."/>
            <person name="Fouts D.E."/>
        </authorList>
    </citation>
    <scope>NUCLEOTIDE SEQUENCE [LARGE SCALE GENOMIC DNA]</scope>
    <source>
        <strain evidence="2 3">200701872</strain>
    </source>
</reference>
<organism evidence="2 3">
    <name type="scientific">Leptospira interrogans serovar Pyrogenes str. 200701872</name>
    <dbReference type="NCBI Taxonomy" id="1193029"/>
    <lineage>
        <taxon>Bacteria</taxon>
        <taxon>Pseudomonadati</taxon>
        <taxon>Spirochaetota</taxon>
        <taxon>Spirochaetia</taxon>
        <taxon>Leptospirales</taxon>
        <taxon>Leptospiraceae</taxon>
        <taxon>Leptospira</taxon>
    </lineage>
</organism>
<accession>M6ZQH8</accession>
<feature type="non-terminal residue" evidence="2">
    <location>
        <position position="87"/>
    </location>
</feature>
<dbReference type="Proteomes" id="UP000012117">
    <property type="component" value="Unassembled WGS sequence"/>
</dbReference>
<proteinExistence type="predicted"/>
<gene>
    <name evidence="2" type="ORF">LEP1GSC124_0601</name>
</gene>
<protein>
    <submittedName>
        <fullName evidence="2">Uncharacterized protein</fullName>
    </submittedName>
</protein>
<dbReference type="AlphaFoldDB" id="M6ZQH8"/>
<comment type="caution">
    <text evidence="2">The sequence shown here is derived from an EMBL/GenBank/DDBJ whole genome shotgun (WGS) entry which is preliminary data.</text>
</comment>
<feature type="compositionally biased region" description="Polar residues" evidence="1">
    <location>
        <begin position="77"/>
        <end position="87"/>
    </location>
</feature>
<feature type="compositionally biased region" description="Basic and acidic residues" evidence="1">
    <location>
        <begin position="14"/>
        <end position="25"/>
    </location>
</feature>